<dbReference type="Proteomes" id="UP001319870">
    <property type="component" value="Unassembled WGS sequence"/>
</dbReference>
<dbReference type="EMBL" id="JAIXCQ010000016">
    <property type="protein sequence ID" value="MCA5895069.1"/>
    <property type="molecule type" value="Genomic_DNA"/>
</dbReference>
<feature type="transmembrane region" description="Helical" evidence="1">
    <location>
        <begin position="63"/>
        <end position="82"/>
    </location>
</feature>
<keyword evidence="3" id="KW-1185">Reference proteome</keyword>
<keyword evidence="1" id="KW-0472">Membrane</keyword>
<protein>
    <recommendedName>
        <fullName evidence="4">Integral membrane protein</fullName>
    </recommendedName>
</protein>
<keyword evidence="1" id="KW-1133">Transmembrane helix</keyword>
<name>A0ABS7ZMG3_9MICO</name>
<keyword evidence="1" id="KW-0812">Transmembrane</keyword>
<comment type="caution">
    <text evidence="2">The sequence shown here is derived from an EMBL/GenBank/DDBJ whole genome shotgun (WGS) entry which is preliminary data.</text>
</comment>
<evidence type="ECO:0000313" key="2">
    <source>
        <dbReference type="EMBL" id="MCA5895069.1"/>
    </source>
</evidence>
<dbReference type="RefSeq" id="WP_225566802.1">
    <property type="nucleotide sequence ID" value="NZ_JAIXCQ010000016.1"/>
</dbReference>
<feature type="transmembrane region" description="Helical" evidence="1">
    <location>
        <begin position="12"/>
        <end position="35"/>
    </location>
</feature>
<evidence type="ECO:0000313" key="3">
    <source>
        <dbReference type="Proteomes" id="UP001319870"/>
    </source>
</evidence>
<sequence length="87" mass="8903">MSSGKQRPTPGQMVLVMAIGAAAIAFVVVVTLGLLGDGVGTGNPLDYYRAIGRELTDPGNWRVIGLSAAAGAGVTALVLLLARRGRR</sequence>
<evidence type="ECO:0000256" key="1">
    <source>
        <dbReference type="SAM" id="Phobius"/>
    </source>
</evidence>
<reference evidence="2 3" key="1">
    <citation type="submission" date="2021-09" db="EMBL/GenBank/DDBJ databases">
        <title>Isoptericola luteus sp. nov., a novel bacterium isolated from Harbin, the capital city of Heilongjiang province.</title>
        <authorList>
            <person name="Li J."/>
        </authorList>
    </citation>
    <scope>NUCLEOTIDE SEQUENCE [LARGE SCALE GENOMIC DNA]</scope>
    <source>
        <strain evidence="2 3">NEAU-Y5</strain>
    </source>
</reference>
<proteinExistence type="predicted"/>
<accession>A0ABS7ZMG3</accession>
<organism evidence="2 3">
    <name type="scientific">Isoptericola luteus</name>
    <dbReference type="NCBI Taxonomy" id="2879484"/>
    <lineage>
        <taxon>Bacteria</taxon>
        <taxon>Bacillati</taxon>
        <taxon>Actinomycetota</taxon>
        <taxon>Actinomycetes</taxon>
        <taxon>Micrococcales</taxon>
        <taxon>Promicromonosporaceae</taxon>
        <taxon>Isoptericola</taxon>
    </lineage>
</organism>
<evidence type="ECO:0008006" key="4">
    <source>
        <dbReference type="Google" id="ProtNLM"/>
    </source>
</evidence>
<gene>
    <name evidence="2" type="ORF">LEP48_17200</name>
</gene>